<dbReference type="OMA" id="LTPAKCR"/>
<dbReference type="EnsemblPlants" id="Bra038103.1">
    <property type="protein sequence ID" value="Bra038103.1-P"/>
    <property type="gene ID" value="Bra038103"/>
</dbReference>
<feature type="compositionally biased region" description="Low complexity" evidence="1">
    <location>
        <begin position="1"/>
        <end position="17"/>
    </location>
</feature>
<keyword evidence="3" id="KW-1185">Reference proteome</keyword>
<sequence length="62" mass="6920">MHRNGSLMLSGGSSQQGEANTLTPAKRRGTTVFNLEEHYDENLVRRNSCSTRIKKEKPDKSG</sequence>
<protein>
    <submittedName>
        <fullName evidence="2">Uncharacterized protein</fullName>
    </submittedName>
</protein>
<dbReference type="Gramene" id="Bra038103.1">
    <property type="protein sequence ID" value="Bra038103.1-P"/>
    <property type="gene ID" value="Bra038103"/>
</dbReference>
<proteinExistence type="predicted"/>
<dbReference type="InParanoid" id="M4FAI9"/>
<feature type="region of interest" description="Disordered" evidence="1">
    <location>
        <begin position="1"/>
        <end position="34"/>
    </location>
</feature>
<dbReference type="AlphaFoldDB" id="M4FAI9"/>
<evidence type="ECO:0000313" key="3">
    <source>
        <dbReference type="Proteomes" id="UP000011750"/>
    </source>
</evidence>
<dbReference type="Proteomes" id="UP000011750">
    <property type="component" value="Chromosome A05"/>
</dbReference>
<evidence type="ECO:0000256" key="1">
    <source>
        <dbReference type="SAM" id="MobiDB-lite"/>
    </source>
</evidence>
<name>M4FAI9_BRACM</name>
<reference evidence="2" key="3">
    <citation type="submission" date="2023-03" db="UniProtKB">
        <authorList>
            <consortium name="EnsemblPlants"/>
        </authorList>
    </citation>
    <scope>IDENTIFICATION</scope>
    <source>
        <strain evidence="2">cv. Chiifu-401-42</strain>
    </source>
</reference>
<evidence type="ECO:0000313" key="2">
    <source>
        <dbReference type="EnsemblPlants" id="Bra038103.1-P"/>
    </source>
</evidence>
<organism evidence="2 3">
    <name type="scientific">Brassica campestris</name>
    <name type="common">Field mustard</name>
    <dbReference type="NCBI Taxonomy" id="3711"/>
    <lineage>
        <taxon>Eukaryota</taxon>
        <taxon>Viridiplantae</taxon>
        <taxon>Streptophyta</taxon>
        <taxon>Embryophyta</taxon>
        <taxon>Tracheophyta</taxon>
        <taxon>Spermatophyta</taxon>
        <taxon>Magnoliopsida</taxon>
        <taxon>eudicotyledons</taxon>
        <taxon>Gunneridae</taxon>
        <taxon>Pentapetalae</taxon>
        <taxon>rosids</taxon>
        <taxon>malvids</taxon>
        <taxon>Brassicales</taxon>
        <taxon>Brassicaceae</taxon>
        <taxon>Brassiceae</taxon>
        <taxon>Brassica</taxon>
    </lineage>
</organism>
<dbReference type="HOGENOM" id="CLU_2907258_0_0_1"/>
<dbReference type="STRING" id="51351.M4FAI9"/>
<reference evidence="2 3" key="2">
    <citation type="journal article" date="2018" name="Hortic Res">
        <title>Improved Brassica rapa reference genome by single-molecule sequencing and chromosome conformation capture technologies.</title>
        <authorList>
            <person name="Zhang L."/>
            <person name="Cai X."/>
            <person name="Wu J."/>
            <person name="Liu M."/>
            <person name="Grob S."/>
            <person name="Cheng F."/>
            <person name="Liang J."/>
            <person name="Cai C."/>
            <person name="Liu Z."/>
            <person name="Liu B."/>
            <person name="Wang F."/>
            <person name="Li S."/>
            <person name="Liu F."/>
            <person name="Li X."/>
            <person name="Cheng L."/>
            <person name="Yang W."/>
            <person name="Li M.H."/>
            <person name="Grossniklaus U."/>
            <person name="Zheng H."/>
            <person name="Wang X."/>
        </authorList>
    </citation>
    <scope>NUCLEOTIDE SEQUENCE [LARGE SCALE GENOMIC DNA]</scope>
    <source>
        <strain evidence="2 3">cv. Chiifu-401-42</strain>
    </source>
</reference>
<reference evidence="2 3" key="1">
    <citation type="journal article" date="2011" name="Nat. Genet.">
        <title>The genome of the mesopolyploid crop species Brassica rapa.</title>
        <authorList>
            <consortium name="Brassica rapa Genome Sequencing Project Consortium"/>
            <person name="Wang X."/>
            <person name="Wang H."/>
            <person name="Wang J."/>
            <person name="Sun R."/>
            <person name="Wu J."/>
            <person name="Liu S."/>
            <person name="Bai Y."/>
            <person name="Mun J.H."/>
            <person name="Bancroft I."/>
            <person name="Cheng F."/>
            <person name="Huang S."/>
            <person name="Li X."/>
            <person name="Hua W."/>
            <person name="Wang J."/>
            <person name="Wang X."/>
            <person name="Freeling M."/>
            <person name="Pires J.C."/>
            <person name="Paterson A.H."/>
            <person name="Chalhoub B."/>
            <person name="Wang B."/>
            <person name="Hayward A."/>
            <person name="Sharpe A.G."/>
            <person name="Park B.S."/>
            <person name="Weisshaar B."/>
            <person name="Liu B."/>
            <person name="Li B."/>
            <person name="Liu B."/>
            <person name="Tong C."/>
            <person name="Song C."/>
            <person name="Duran C."/>
            <person name="Peng C."/>
            <person name="Geng C."/>
            <person name="Koh C."/>
            <person name="Lin C."/>
            <person name="Edwards D."/>
            <person name="Mu D."/>
            <person name="Shen D."/>
            <person name="Soumpourou E."/>
            <person name="Li F."/>
            <person name="Fraser F."/>
            <person name="Conant G."/>
            <person name="Lassalle G."/>
            <person name="King G.J."/>
            <person name="Bonnema G."/>
            <person name="Tang H."/>
            <person name="Wang H."/>
            <person name="Belcram H."/>
            <person name="Zhou H."/>
            <person name="Hirakawa H."/>
            <person name="Abe H."/>
            <person name="Guo H."/>
            <person name="Wang H."/>
            <person name="Jin H."/>
            <person name="Parkin I.A."/>
            <person name="Batley J."/>
            <person name="Kim J.S."/>
            <person name="Just J."/>
            <person name="Li J."/>
            <person name="Xu J."/>
            <person name="Deng J."/>
            <person name="Kim J.A."/>
            <person name="Li J."/>
            <person name="Yu J."/>
            <person name="Meng J."/>
            <person name="Wang J."/>
            <person name="Min J."/>
            <person name="Poulain J."/>
            <person name="Wang J."/>
            <person name="Hatakeyama K."/>
            <person name="Wu K."/>
            <person name="Wang L."/>
            <person name="Fang L."/>
            <person name="Trick M."/>
            <person name="Links M.G."/>
            <person name="Zhao M."/>
            <person name="Jin M."/>
            <person name="Ramchiary N."/>
            <person name="Drou N."/>
            <person name="Berkman P.J."/>
            <person name="Cai Q."/>
            <person name="Huang Q."/>
            <person name="Li R."/>
            <person name="Tabata S."/>
            <person name="Cheng S."/>
            <person name="Zhang S."/>
            <person name="Zhang S."/>
            <person name="Huang S."/>
            <person name="Sato S."/>
            <person name="Sun S."/>
            <person name="Kwon S.J."/>
            <person name="Choi S.R."/>
            <person name="Lee T.H."/>
            <person name="Fan W."/>
            <person name="Zhao X."/>
            <person name="Tan X."/>
            <person name="Xu X."/>
            <person name="Wang Y."/>
            <person name="Qiu Y."/>
            <person name="Yin Y."/>
            <person name="Li Y."/>
            <person name="Du Y."/>
            <person name="Liao Y."/>
            <person name="Lim Y."/>
            <person name="Narusaka Y."/>
            <person name="Wang Y."/>
            <person name="Wang Z."/>
            <person name="Li Z."/>
            <person name="Wang Z."/>
            <person name="Xiong Z."/>
            <person name="Zhang Z."/>
        </authorList>
    </citation>
    <scope>NUCLEOTIDE SEQUENCE [LARGE SCALE GENOMIC DNA]</scope>
    <source>
        <strain evidence="2 3">cv. Chiifu-401-42</strain>
    </source>
</reference>
<accession>M4FAI9</accession>